<feature type="transmembrane region" description="Helical" evidence="1">
    <location>
        <begin position="69"/>
        <end position="96"/>
    </location>
</feature>
<evidence type="ECO:0000256" key="1">
    <source>
        <dbReference type="SAM" id="Phobius"/>
    </source>
</evidence>
<reference evidence="2" key="1">
    <citation type="submission" date="2021-05" db="EMBL/GenBank/DDBJ databases">
        <authorList>
            <person name="Pietrasiak N."/>
            <person name="Ward R."/>
            <person name="Stajich J.E."/>
            <person name="Kurbessoian T."/>
        </authorList>
    </citation>
    <scope>NUCLEOTIDE SEQUENCE</scope>
    <source>
        <strain evidence="2">JT2-VF2</strain>
    </source>
</reference>
<feature type="transmembrane region" description="Helical" evidence="1">
    <location>
        <begin position="116"/>
        <end position="138"/>
    </location>
</feature>
<dbReference type="Proteomes" id="UP000715781">
    <property type="component" value="Unassembled WGS sequence"/>
</dbReference>
<organism evidence="2 3">
    <name type="scientific">Mojavia pulchra JT2-VF2</name>
    <dbReference type="NCBI Taxonomy" id="287848"/>
    <lineage>
        <taxon>Bacteria</taxon>
        <taxon>Bacillati</taxon>
        <taxon>Cyanobacteriota</taxon>
        <taxon>Cyanophyceae</taxon>
        <taxon>Nostocales</taxon>
        <taxon>Nostocaceae</taxon>
    </lineage>
</organism>
<feature type="transmembrane region" description="Helical" evidence="1">
    <location>
        <begin position="12"/>
        <end position="29"/>
    </location>
</feature>
<proteinExistence type="predicted"/>
<keyword evidence="1" id="KW-0472">Membrane</keyword>
<feature type="transmembrane region" description="Helical" evidence="1">
    <location>
        <begin position="35"/>
        <end position="57"/>
    </location>
</feature>
<protein>
    <submittedName>
        <fullName evidence="2">Uncharacterized protein</fullName>
    </submittedName>
</protein>
<reference evidence="2" key="2">
    <citation type="journal article" date="2022" name="Microbiol. Resour. Announc.">
        <title>Metagenome Sequencing to Explore Phylogenomics of Terrestrial Cyanobacteria.</title>
        <authorList>
            <person name="Ward R.D."/>
            <person name="Stajich J.E."/>
            <person name="Johansen J.R."/>
            <person name="Huntemann M."/>
            <person name="Clum A."/>
            <person name="Foster B."/>
            <person name="Foster B."/>
            <person name="Roux S."/>
            <person name="Palaniappan K."/>
            <person name="Varghese N."/>
            <person name="Mukherjee S."/>
            <person name="Reddy T.B.K."/>
            <person name="Daum C."/>
            <person name="Copeland A."/>
            <person name="Chen I.A."/>
            <person name="Ivanova N.N."/>
            <person name="Kyrpides N.C."/>
            <person name="Shapiro N."/>
            <person name="Eloe-Fadrosh E.A."/>
            <person name="Pietrasiak N."/>
        </authorList>
    </citation>
    <scope>NUCLEOTIDE SEQUENCE</scope>
    <source>
        <strain evidence="2">JT2-VF2</strain>
    </source>
</reference>
<gene>
    <name evidence="2" type="ORF">KME32_31475</name>
</gene>
<keyword evidence="1" id="KW-0812">Transmembrane</keyword>
<accession>A0A951Q4D2</accession>
<comment type="caution">
    <text evidence="2">The sequence shown here is derived from an EMBL/GenBank/DDBJ whole genome shotgun (WGS) entry which is preliminary data.</text>
</comment>
<evidence type="ECO:0000313" key="3">
    <source>
        <dbReference type="Proteomes" id="UP000715781"/>
    </source>
</evidence>
<dbReference type="EMBL" id="JAHHHN010000040">
    <property type="protein sequence ID" value="MBW4565525.1"/>
    <property type="molecule type" value="Genomic_DNA"/>
</dbReference>
<name>A0A951Q4D2_9NOST</name>
<keyword evidence="1" id="KW-1133">Transmembrane helix</keyword>
<sequence length="143" mass="15883">MNNIEFFSKIPLIPLALLWLAYALLGWYLAAHHIIWLAGAFITVVAIAVARKSITWLERLLNVGSQTLVVILSLSISIAVIATWSLIFSLFLIPIATTILADLEMRFAGFRKLDSFLILTILAIFGLVVGEMIDILLLPSSRF</sequence>
<evidence type="ECO:0000313" key="2">
    <source>
        <dbReference type="EMBL" id="MBW4565525.1"/>
    </source>
</evidence>
<dbReference type="AlphaFoldDB" id="A0A951Q4D2"/>